<evidence type="ECO:0000256" key="2">
    <source>
        <dbReference type="ARBA" id="ARBA00006678"/>
    </source>
</evidence>
<keyword evidence="4" id="KW-0271">Exosome</keyword>
<dbReference type="Gene3D" id="3.30.230.70">
    <property type="entry name" value="GHMP Kinase, N-terminal domain"/>
    <property type="match status" value="1"/>
</dbReference>
<dbReference type="CDD" id="cd11372">
    <property type="entry name" value="RNase_PH_RRP46"/>
    <property type="match status" value="1"/>
</dbReference>
<dbReference type="GO" id="GO:0003723">
    <property type="term" value="F:RNA binding"/>
    <property type="evidence" value="ECO:0007669"/>
    <property type="project" value="TreeGrafter"/>
</dbReference>
<evidence type="ECO:0000256" key="5">
    <source>
        <dbReference type="ARBA" id="ARBA00023242"/>
    </source>
</evidence>
<evidence type="ECO:0000256" key="1">
    <source>
        <dbReference type="ARBA" id="ARBA00004123"/>
    </source>
</evidence>
<dbReference type="InterPro" id="IPR020568">
    <property type="entry name" value="Ribosomal_Su5_D2-typ_SF"/>
</dbReference>
<dbReference type="SUPFAM" id="SSF55666">
    <property type="entry name" value="Ribonuclease PH domain 2-like"/>
    <property type="match status" value="1"/>
</dbReference>
<keyword evidence="3" id="KW-0698">rRNA processing</keyword>
<evidence type="ECO:0000256" key="3">
    <source>
        <dbReference type="ARBA" id="ARBA00022552"/>
    </source>
</evidence>
<dbReference type="PANTHER" id="PTHR11953:SF1">
    <property type="entry name" value="EXOSOME COMPLEX COMPONENT RRP46"/>
    <property type="match status" value="1"/>
</dbReference>
<comment type="caution">
    <text evidence="7">The sequence shown here is derived from an EMBL/GenBank/DDBJ whole genome shotgun (WGS) entry which is preliminary data.</text>
</comment>
<feature type="domain" description="Exoribonuclease phosphorolytic" evidence="6">
    <location>
        <begin position="22"/>
        <end position="142"/>
    </location>
</feature>
<comment type="similarity">
    <text evidence="2">Belongs to the RNase PH family.</text>
</comment>
<organism evidence="7 8">
    <name type="scientific">Pleodorina starrii</name>
    <dbReference type="NCBI Taxonomy" id="330485"/>
    <lineage>
        <taxon>Eukaryota</taxon>
        <taxon>Viridiplantae</taxon>
        <taxon>Chlorophyta</taxon>
        <taxon>core chlorophytes</taxon>
        <taxon>Chlorophyceae</taxon>
        <taxon>CS clade</taxon>
        <taxon>Chlamydomonadales</taxon>
        <taxon>Volvocaceae</taxon>
        <taxon>Pleodorina</taxon>
    </lineage>
</organism>
<dbReference type="InterPro" id="IPR050080">
    <property type="entry name" value="RNase_PH"/>
</dbReference>
<proteinExistence type="inferred from homology"/>
<dbReference type="AlphaFoldDB" id="A0A9W6C029"/>
<dbReference type="SUPFAM" id="SSF54211">
    <property type="entry name" value="Ribosomal protein S5 domain 2-like"/>
    <property type="match status" value="1"/>
</dbReference>
<dbReference type="GO" id="GO:0071051">
    <property type="term" value="P:poly(A)-dependent snoRNA 3'-end processing"/>
    <property type="evidence" value="ECO:0007669"/>
    <property type="project" value="TreeGrafter"/>
</dbReference>
<sequence length="264" mass="27478">MEVDAAGPGPGSSRARGRLSTQLRTLVCERSVLDRADGSARWTQEGSSVLAAVYGPRQAKIQKEDAERAVVEVVYKLRAGLQGHEDRSLELEIRGILEGVIPLGMHPRTSIMVVLQVLQEDGSVLSCALNAACAALVDAGVPMSSMYASVTCALTADERLLLLDPDAAEEQAAKARFCFTFPHHFDLAKAPADGGEGAAAGGGGDTAAAAAAIVSAAALGSRSFGSFSSDQLLDAFQLARLGCERVAVFARLSLTKSFQAASSK</sequence>
<dbReference type="GO" id="GO:0006364">
    <property type="term" value="P:rRNA processing"/>
    <property type="evidence" value="ECO:0007669"/>
    <property type="project" value="UniProtKB-KW"/>
</dbReference>
<dbReference type="GO" id="GO:0000176">
    <property type="term" value="C:nuclear exosome (RNase complex)"/>
    <property type="evidence" value="ECO:0007669"/>
    <property type="project" value="TreeGrafter"/>
</dbReference>
<comment type="subcellular location">
    <subcellularLocation>
        <location evidence="1">Nucleus</location>
    </subcellularLocation>
</comment>
<keyword evidence="8" id="KW-1185">Reference proteome</keyword>
<dbReference type="PANTHER" id="PTHR11953">
    <property type="entry name" value="EXOSOME COMPLEX COMPONENT"/>
    <property type="match status" value="1"/>
</dbReference>
<name>A0A9W6C029_9CHLO</name>
<dbReference type="GO" id="GO:0016075">
    <property type="term" value="P:rRNA catabolic process"/>
    <property type="evidence" value="ECO:0007669"/>
    <property type="project" value="TreeGrafter"/>
</dbReference>
<dbReference type="GO" id="GO:0000177">
    <property type="term" value="C:cytoplasmic exosome (RNase complex)"/>
    <property type="evidence" value="ECO:0007669"/>
    <property type="project" value="TreeGrafter"/>
</dbReference>
<evidence type="ECO:0000259" key="6">
    <source>
        <dbReference type="Pfam" id="PF01138"/>
    </source>
</evidence>
<keyword evidence="5" id="KW-0539">Nucleus</keyword>
<dbReference type="InterPro" id="IPR036345">
    <property type="entry name" value="ExoRNase_PH_dom2_sf"/>
</dbReference>
<reference evidence="7 8" key="1">
    <citation type="journal article" date="2023" name="Commun. Biol.">
        <title>Reorganization of the ancestral sex-determining regions during the evolution of trioecy in Pleodorina starrii.</title>
        <authorList>
            <person name="Takahashi K."/>
            <person name="Suzuki S."/>
            <person name="Kawai-Toyooka H."/>
            <person name="Yamamoto K."/>
            <person name="Hamaji T."/>
            <person name="Ootsuki R."/>
            <person name="Yamaguchi H."/>
            <person name="Kawachi M."/>
            <person name="Higashiyama T."/>
            <person name="Nozaki H."/>
        </authorList>
    </citation>
    <scope>NUCLEOTIDE SEQUENCE [LARGE SCALE GENOMIC DNA]</scope>
    <source>
        <strain evidence="7 8">NIES-4479</strain>
    </source>
</reference>
<protein>
    <recommendedName>
        <fullName evidence="6">Exoribonuclease phosphorolytic domain-containing protein</fullName>
    </recommendedName>
</protein>
<dbReference type="GO" id="GO:0071028">
    <property type="term" value="P:nuclear mRNA surveillance"/>
    <property type="evidence" value="ECO:0007669"/>
    <property type="project" value="TreeGrafter"/>
</dbReference>
<gene>
    <name evidence="7" type="primary">PLEST002524</name>
    <name evidence="7" type="ORF">PLESTB_001704100</name>
</gene>
<accession>A0A9W6C029</accession>
<dbReference type="Proteomes" id="UP001165080">
    <property type="component" value="Unassembled WGS sequence"/>
</dbReference>
<dbReference type="GO" id="GO:0034475">
    <property type="term" value="P:U4 snRNA 3'-end processing"/>
    <property type="evidence" value="ECO:0007669"/>
    <property type="project" value="TreeGrafter"/>
</dbReference>
<dbReference type="InterPro" id="IPR001247">
    <property type="entry name" value="ExoRNase_PH_dom1"/>
</dbReference>
<dbReference type="InterPro" id="IPR027408">
    <property type="entry name" value="PNPase/RNase_PH_dom_sf"/>
</dbReference>
<evidence type="ECO:0000313" key="8">
    <source>
        <dbReference type="Proteomes" id="UP001165080"/>
    </source>
</evidence>
<dbReference type="EMBL" id="BRXU01000040">
    <property type="protein sequence ID" value="GLC60997.1"/>
    <property type="molecule type" value="Genomic_DNA"/>
</dbReference>
<dbReference type="GO" id="GO:0005730">
    <property type="term" value="C:nucleolus"/>
    <property type="evidence" value="ECO:0007669"/>
    <property type="project" value="TreeGrafter"/>
</dbReference>
<dbReference type="Pfam" id="PF01138">
    <property type="entry name" value="RNase_PH"/>
    <property type="match status" value="1"/>
</dbReference>
<evidence type="ECO:0000256" key="4">
    <source>
        <dbReference type="ARBA" id="ARBA00022835"/>
    </source>
</evidence>
<evidence type="ECO:0000313" key="7">
    <source>
        <dbReference type="EMBL" id="GLC60997.1"/>
    </source>
</evidence>